<reference evidence="1 2" key="1">
    <citation type="submission" date="2019-08" db="EMBL/GenBank/DDBJ databases">
        <title>Whole genome sequencing of chitin degrading bacteria Chitinophaga pinensis YS16.</title>
        <authorList>
            <person name="Singh R.P."/>
            <person name="Manchanda G."/>
            <person name="Maurya I.K."/>
            <person name="Joshi N.K."/>
            <person name="Srivastava A.K."/>
        </authorList>
    </citation>
    <scope>NUCLEOTIDE SEQUENCE [LARGE SCALE GENOMIC DNA]</scope>
    <source>
        <strain evidence="1 2">YS-16</strain>
    </source>
</reference>
<protein>
    <submittedName>
        <fullName evidence="1">RloB domain-containing protein</fullName>
    </submittedName>
</protein>
<dbReference type="InterPro" id="IPR025591">
    <property type="entry name" value="RloB"/>
</dbReference>
<proteinExistence type="predicted"/>
<evidence type="ECO:0000313" key="1">
    <source>
        <dbReference type="EMBL" id="TWV99346.1"/>
    </source>
</evidence>
<evidence type="ECO:0000313" key="2">
    <source>
        <dbReference type="Proteomes" id="UP000318815"/>
    </source>
</evidence>
<dbReference type="Pfam" id="PF13707">
    <property type="entry name" value="RloB"/>
    <property type="match status" value="1"/>
</dbReference>
<accession>A0A5C6LRW4</accession>
<dbReference type="EMBL" id="VOHS01000016">
    <property type="protein sequence ID" value="TWV99346.1"/>
    <property type="molecule type" value="Genomic_DNA"/>
</dbReference>
<dbReference type="AlphaFoldDB" id="A0A5C6LRW4"/>
<sequence length="256" mass="28794">MKPASIPLDDAPVIPKEYVAQPTRYVWEAQQGLKDGTYDEAWAVFDKDQHPEHAEAFDLAGQSVNGNLVQIAFSSVSFETWILLHHEFCTTAFRKSQCRTQKESHECGQGVHEQDCNGIHCITGYLKIKGYIGKDVDVKHIGYASLQSLTHTALGNALQLRHQAVSNSGGNLVHLLNPYTCVDRLVFKLLQLKWDYKWRQHSDAVIHGLSLHIERQGNVLRLTINNHKKQTFILLPAYIHLSITGGPNSNCSKDKT</sequence>
<name>A0A5C6LRW4_9BACT</name>
<dbReference type="OrthoDB" id="9796523at2"/>
<keyword evidence="2" id="KW-1185">Reference proteome</keyword>
<comment type="caution">
    <text evidence="1">The sequence shown here is derived from an EMBL/GenBank/DDBJ whole genome shotgun (WGS) entry which is preliminary data.</text>
</comment>
<gene>
    <name evidence="1" type="ORF">FEF09_16490</name>
</gene>
<dbReference type="Proteomes" id="UP000318815">
    <property type="component" value="Unassembled WGS sequence"/>
</dbReference>
<organism evidence="1 2">
    <name type="scientific">Chitinophaga pinensis</name>
    <dbReference type="NCBI Taxonomy" id="79329"/>
    <lineage>
        <taxon>Bacteria</taxon>
        <taxon>Pseudomonadati</taxon>
        <taxon>Bacteroidota</taxon>
        <taxon>Chitinophagia</taxon>
        <taxon>Chitinophagales</taxon>
        <taxon>Chitinophagaceae</taxon>
        <taxon>Chitinophaga</taxon>
    </lineage>
</organism>